<name>A0ABU8N9X7_9PSEU</name>
<protein>
    <submittedName>
        <fullName evidence="1">Uncharacterized protein</fullName>
    </submittedName>
</protein>
<keyword evidence="2" id="KW-1185">Reference proteome</keyword>
<organism evidence="1 2">
    <name type="scientific">Actinomycetospora aeridis</name>
    <dbReference type="NCBI Taxonomy" id="3129231"/>
    <lineage>
        <taxon>Bacteria</taxon>
        <taxon>Bacillati</taxon>
        <taxon>Actinomycetota</taxon>
        <taxon>Actinomycetes</taxon>
        <taxon>Pseudonocardiales</taxon>
        <taxon>Pseudonocardiaceae</taxon>
        <taxon>Actinomycetospora</taxon>
    </lineage>
</organism>
<accession>A0ABU8N9X7</accession>
<evidence type="ECO:0000313" key="2">
    <source>
        <dbReference type="Proteomes" id="UP001370100"/>
    </source>
</evidence>
<gene>
    <name evidence="1" type="ORF">WCD41_22355</name>
</gene>
<comment type="caution">
    <text evidence="1">The sequence shown here is derived from an EMBL/GenBank/DDBJ whole genome shotgun (WGS) entry which is preliminary data.</text>
</comment>
<sequence length="150" mass="16226">MSVLHHLLAGVRCTHPGCRGAASTPIWVPRWLGELHTAHGPDATLHLDVRNASAWSRTLTVESDSPRALPEVAALQLAPHSARSILVALTDADGVRDPLDALIRVRGAHEHQLRWVVRAAKGLPRRTGATIVDAPVLVHEWSDHFSASPP</sequence>
<proteinExistence type="predicted"/>
<evidence type="ECO:0000313" key="1">
    <source>
        <dbReference type="EMBL" id="MEJ2889218.1"/>
    </source>
</evidence>
<dbReference type="Proteomes" id="UP001370100">
    <property type="component" value="Unassembled WGS sequence"/>
</dbReference>
<dbReference type="EMBL" id="JBBEGL010000006">
    <property type="protein sequence ID" value="MEJ2889218.1"/>
    <property type="molecule type" value="Genomic_DNA"/>
</dbReference>
<dbReference type="RefSeq" id="WP_337716562.1">
    <property type="nucleotide sequence ID" value="NZ_JBBEGL010000006.1"/>
</dbReference>
<reference evidence="1 2" key="1">
    <citation type="submission" date="2024-03" db="EMBL/GenBank/DDBJ databases">
        <title>Actinomycetospora sp. OC33-EN06, a novel actinomycete isolated from wild orchid (Aerides multiflora).</title>
        <authorList>
            <person name="Suriyachadkun C."/>
        </authorList>
    </citation>
    <scope>NUCLEOTIDE SEQUENCE [LARGE SCALE GENOMIC DNA]</scope>
    <source>
        <strain evidence="1 2">OC33-EN06</strain>
    </source>
</reference>